<feature type="compositionally biased region" description="Basic residues" evidence="1">
    <location>
        <begin position="7"/>
        <end position="20"/>
    </location>
</feature>
<feature type="region of interest" description="Disordered" evidence="1">
    <location>
        <begin position="1"/>
        <end position="94"/>
    </location>
</feature>
<organism evidence="2 3">
    <name type="scientific">Solanum commersonii</name>
    <name type="common">Commerson's wild potato</name>
    <name type="synonym">Commerson's nightshade</name>
    <dbReference type="NCBI Taxonomy" id="4109"/>
    <lineage>
        <taxon>Eukaryota</taxon>
        <taxon>Viridiplantae</taxon>
        <taxon>Streptophyta</taxon>
        <taxon>Embryophyta</taxon>
        <taxon>Tracheophyta</taxon>
        <taxon>Spermatophyta</taxon>
        <taxon>Magnoliopsida</taxon>
        <taxon>eudicotyledons</taxon>
        <taxon>Gunneridae</taxon>
        <taxon>Pentapetalae</taxon>
        <taxon>asterids</taxon>
        <taxon>lamiids</taxon>
        <taxon>Solanales</taxon>
        <taxon>Solanaceae</taxon>
        <taxon>Solanoideae</taxon>
        <taxon>Solaneae</taxon>
        <taxon>Solanum</taxon>
    </lineage>
</organism>
<dbReference type="EMBL" id="JACXVP010000001">
    <property type="protein sequence ID" value="KAG5631677.1"/>
    <property type="molecule type" value="Genomic_DNA"/>
</dbReference>
<accession>A0A9J6B4K0</accession>
<dbReference type="AlphaFoldDB" id="A0A9J6B4K0"/>
<feature type="compositionally biased region" description="Basic and acidic residues" evidence="1">
    <location>
        <begin position="73"/>
        <end position="82"/>
    </location>
</feature>
<comment type="caution">
    <text evidence="2">The sequence shown here is derived from an EMBL/GenBank/DDBJ whole genome shotgun (WGS) entry which is preliminary data.</text>
</comment>
<gene>
    <name evidence="2" type="ORF">H5410_003394</name>
</gene>
<evidence type="ECO:0000313" key="3">
    <source>
        <dbReference type="Proteomes" id="UP000824120"/>
    </source>
</evidence>
<feature type="compositionally biased region" description="Basic and acidic residues" evidence="1">
    <location>
        <begin position="43"/>
        <end position="57"/>
    </location>
</feature>
<evidence type="ECO:0000256" key="1">
    <source>
        <dbReference type="SAM" id="MobiDB-lite"/>
    </source>
</evidence>
<reference evidence="2 3" key="1">
    <citation type="submission" date="2020-09" db="EMBL/GenBank/DDBJ databases">
        <title>De no assembly of potato wild relative species, Solanum commersonii.</title>
        <authorList>
            <person name="Cho K."/>
        </authorList>
    </citation>
    <scope>NUCLEOTIDE SEQUENCE [LARGE SCALE GENOMIC DNA]</scope>
    <source>
        <strain evidence="2">LZ3.2</strain>
        <tissue evidence="2">Leaf</tissue>
    </source>
</reference>
<name>A0A9J6B4K0_SOLCO</name>
<protein>
    <submittedName>
        <fullName evidence="2">Uncharacterized protein</fullName>
    </submittedName>
</protein>
<dbReference type="Proteomes" id="UP000824120">
    <property type="component" value="Chromosome 1"/>
</dbReference>
<evidence type="ECO:0000313" key="2">
    <source>
        <dbReference type="EMBL" id="KAG5631677.1"/>
    </source>
</evidence>
<sequence length="94" mass="10514">MDTTWQKGRRQLRRTKKKGLRPNALGESPNGLNLAHGSSVLSLERKDQIGDEREQLAHHRAVPRSSSLSPNELTREDAEGKSIKAMNKTKGQID</sequence>
<keyword evidence="3" id="KW-1185">Reference proteome</keyword>
<proteinExistence type="predicted"/>